<gene>
    <name evidence="1" type="ORF">CLG94_08545</name>
</gene>
<dbReference type="Pfam" id="PF13941">
    <property type="entry name" value="MutL"/>
    <property type="match status" value="1"/>
</dbReference>
<organism evidence="1 2">
    <name type="scientific">Candidatus Methylomirabilis limnetica</name>
    <dbReference type="NCBI Taxonomy" id="2033718"/>
    <lineage>
        <taxon>Bacteria</taxon>
        <taxon>Candidatus Methylomirabilota</taxon>
        <taxon>Candidatus Methylomirabilia</taxon>
        <taxon>Candidatus Methylomirabilales</taxon>
        <taxon>Candidatus Methylomirabilaceae</taxon>
        <taxon>Candidatus Methylomirabilis</taxon>
    </lineage>
</organism>
<dbReference type="InterPro" id="IPR006230">
    <property type="entry name" value="MutL"/>
</dbReference>
<evidence type="ECO:0000313" key="1">
    <source>
        <dbReference type="EMBL" id="PTL35794.1"/>
    </source>
</evidence>
<dbReference type="InterPro" id="IPR043129">
    <property type="entry name" value="ATPase_NBD"/>
</dbReference>
<keyword evidence="2" id="KW-1185">Reference proteome</keyword>
<name>A0A2T4TXE5_9BACT</name>
<accession>A0A2T4TXE5</accession>
<dbReference type="AlphaFoldDB" id="A0A2T4TXE5"/>
<protein>
    <submittedName>
        <fullName evidence="1">Methylaspartate mutase</fullName>
    </submittedName>
</protein>
<evidence type="ECO:0000313" key="2">
    <source>
        <dbReference type="Proteomes" id="UP000241436"/>
    </source>
</evidence>
<reference evidence="1 2" key="1">
    <citation type="submission" date="2017-09" db="EMBL/GenBank/DDBJ databases">
        <title>Bloom of a denitrifying methanotroph, Candidatus Methylomirabilis limnetica, in a deep stratified lake.</title>
        <authorList>
            <person name="Graf J.S."/>
            <person name="Marchant H.K."/>
            <person name="Tienken D."/>
            <person name="Hach P.F."/>
            <person name="Brand A."/>
            <person name="Schubert C.J."/>
            <person name="Kuypers M.M."/>
            <person name="Milucka J."/>
        </authorList>
    </citation>
    <scope>NUCLEOTIDE SEQUENCE [LARGE SCALE GENOMIC DNA]</scope>
    <source>
        <strain evidence="1 2">Zug</strain>
    </source>
</reference>
<dbReference type="EMBL" id="NVQC01000022">
    <property type="protein sequence ID" value="PTL35794.1"/>
    <property type="molecule type" value="Genomic_DNA"/>
</dbReference>
<sequence>MSREMTAILATDCGSTTTKAILIEKVGEEYRQTFRGESPTTVEAPFDDVTRGVLNAIQEIEELSGRKILDGEKILTPAEEGRGVDIYVSTSSAGGGLQMMVAGVVMAMTAESAQRCALGAGAIVMDVLAGNDGRAAHEKIERIRVLRPDMILLSGGTDGGTVSHVVELAEYIRAADPKPRLGGSFKLPVIFAGNKDARGRIQEILGDRTALVMADNIRPILERENLAPARHKIHDLFLEHVMAQAPGYGVLMGWTGAPIMPTPAAVGLIMENAARAQGLNLLGVDIGGATTDVFSVVDGQFTRTVSANLGMSYSISNVLAEAGIEKIERWLADPLAEQEMRNRIKNKMIRPTTIPQTQADLALEQAVAREALRLALDQHKALAVGLKGVQQERTIADAFEQEEGGKSLIDLYRIDLIIGSGGILSHAPHRVQAMMMMIDAYQPLGLTQFAVDSIFMMPHLGVLSEVNERAATEVFLKDCLVPLGSCLAAEGRAKRGDPCFAYTIRFADGGLVQGTLRFGEILRIDLPPGAEADLQAEPSKSFDLGAGKGKAVKLQAKGGVVGLILDARGRPLALAEEESERVAQLRTWAKAVDLYPK</sequence>
<dbReference type="SUPFAM" id="SSF53067">
    <property type="entry name" value="Actin-like ATPase domain"/>
    <property type="match status" value="1"/>
</dbReference>
<dbReference type="Proteomes" id="UP000241436">
    <property type="component" value="Unassembled WGS sequence"/>
</dbReference>
<comment type="caution">
    <text evidence="1">The sequence shown here is derived from an EMBL/GenBank/DDBJ whole genome shotgun (WGS) entry which is preliminary data.</text>
</comment>
<proteinExistence type="predicted"/>
<reference evidence="2" key="2">
    <citation type="journal article" date="2018" name="Environ. Microbiol.">
        <title>Bloom of a denitrifying methanotroph, 'Candidatus Methylomirabilis limnetica', in a deep stratified lake.</title>
        <authorList>
            <person name="Graf J.S."/>
            <person name="Mayr M.J."/>
            <person name="Marchant H.K."/>
            <person name="Tienken D."/>
            <person name="Hach P.F."/>
            <person name="Brand A."/>
            <person name="Schubert C.J."/>
            <person name="Kuypers M.M."/>
            <person name="Milucka J."/>
        </authorList>
    </citation>
    <scope>NUCLEOTIDE SEQUENCE [LARGE SCALE GENOMIC DNA]</scope>
    <source>
        <strain evidence="2">Zug</strain>
    </source>
</reference>
<dbReference type="OrthoDB" id="9769453at2"/>